<dbReference type="RefSeq" id="WP_014702804.1">
    <property type="nucleotide sequence ID" value="NC_017856.1"/>
</dbReference>
<dbReference type="eggNOG" id="COG2914">
    <property type="taxonomic scope" value="Bacteria"/>
</dbReference>
<protein>
    <recommendedName>
        <fullName evidence="2">UPF0125 protein Q7C_173</fullName>
    </recommendedName>
</protein>
<dbReference type="EMBL" id="CP003380">
    <property type="protein sequence ID" value="AFJ01354.1"/>
    <property type="molecule type" value="Genomic_DNA"/>
</dbReference>
<dbReference type="KEGG" id="mec:Q7C_173"/>
<feature type="region of interest" description="Disordered" evidence="3">
    <location>
        <begin position="89"/>
        <end position="108"/>
    </location>
</feature>
<gene>
    <name evidence="4" type="ordered locus">Q7C_173</name>
</gene>
<dbReference type="InterPro" id="IPR037021">
    <property type="entry name" value="RnfH_sf"/>
</dbReference>
<dbReference type="InterPro" id="IPR016155">
    <property type="entry name" value="Mopterin_synth/thiamin_S_b"/>
</dbReference>
<dbReference type="NCBIfam" id="NF002490">
    <property type="entry name" value="PRK01777.1"/>
    <property type="match status" value="1"/>
</dbReference>
<dbReference type="STRING" id="754477.Q7C_173"/>
<feature type="compositionally biased region" description="Basic and acidic residues" evidence="3">
    <location>
        <begin position="89"/>
        <end position="98"/>
    </location>
</feature>
<dbReference type="PANTHER" id="PTHR37483">
    <property type="entry name" value="UPF0125 PROTEIN RATB"/>
    <property type="match status" value="1"/>
</dbReference>
<keyword evidence="5" id="KW-1185">Reference proteome</keyword>
<organism evidence="4 5">
    <name type="scientific">Methylophaga frappieri (strain ATCC BAA-2434 / DSM 25690 / JAM7)</name>
    <dbReference type="NCBI Taxonomy" id="754477"/>
    <lineage>
        <taxon>Bacteria</taxon>
        <taxon>Pseudomonadati</taxon>
        <taxon>Pseudomonadota</taxon>
        <taxon>Gammaproteobacteria</taxon>
        <taxon>Thiotrichales</taxon>
        <taxon>Piscirickettsiaceae</taxon>
        <taxon>Methylophaga</taxon>
    </lineage>
</organism>
<dbReference type="InterPro" id="IPR005346">
    <property type="entry name" value="RnfH"/>
</dbReference>
<dbReference type="HOGENOM" id="CLU_150721_1_0_6"/>
<sequence length="108" mass="12267">MAESEPQLMTVEVAYALPNEQIILPIEVLPETTVEEAINRSGILARYSQIDLSKDKVGIFGKICKLNATLQHKDRIEIYRGLIADPKESRRQKAEMEKKKKLAQSEDN</sequence>
<comment type="similarity">
    <text evidence="1 2">Belongs to the UPF0125 (RnfH) family.</text>
</comment>
<evidence type="ECO:0000256" key="3">
    <source>
        <dbReference type="SAM" id="MobiDB-lite"/>
    </source>
</evidence>
<dbReference type="AlphaFoldDB" id="I1YEL1"/>
<evidence type="ECO:0000313" key="5">
    <source>
        <dbReference type="Proteomes" id="UP000009145"/>
    </source>
</evidence>
<reference evidence="4 5" key="1">
    <citation type="journal article" date="2012" name="J. Bacteriol.">
        <title>Complete genome sequences of Methylophaga sp. strain JAM1 and Methylophaga sp. strain JAM7.</title>
        <authorList>
            <person name="Villeneuve C."/>
            <person name="Martineau C."/>
            <person name="Mauffrey F."/>
            <person name="Villemur R."/>
        </authorList>
    </citation>
    <scope>NUCLEOTIDE SEQUENCE [LARGE SCALE GENOMIC DNA]</scope>
    <source>
        <strain evidence="4 5">JAM7</strain>
    </source>
</reference>
<evidence type="ECO:0000313" key="4">
    <source>
        <dbReference type="EMBL" id="AFJ01354.1"/>
    </source>
</evidence>
<dbReference type="Gene3D" id="3.10.20.280">
    <property type="entry name" value="RnfH-like"/>
    <property type="match status" value="1"/>
</dbReference>
<dbReference type="SUPFAM" id="SSF54285">
    <property type="entry name" value="MoaD/ThiS"/>
    <property type="match status" value="1"/>
</dbReference>
<name>I1YEL1_METFJ</name>
<dbReference type="HAMAP" id="MF_00460">
    <property type="entry name" value="UPF0125_RnfH"/>
    <property type="match status" value="1"/>
</dbReference>
<accession>I1YEL1</accession>
<proteinExistence type="inferred from homology"/>
<evidence type="ECO:0000256" key="1">
    <source>
        <dbReference type="ARBA" id="ARBA00010645"/>
    </source>
</evidence>
<dbReference type="PANTHER" id="PTHR37483:SF1">
    <property type="entry name" value="UPF0125 PROTEIN RATB"/>
    <property type="match status" value="1"/>
</dbReference>
<dbReference type="OrthoDB" id="9796575at2"/>
<dbReference type="PATRIC" id="fig|754477.3.peg.173"/>
<dbReference type="Pfam" id="PF03658">
    <property type="entry name" value="Ub-RnfH"/>
    <property type="match status" value="1"/>
</dbReference>
<dbReference type="Proteomes" id="UP000009145">
    <property type="component" value="Chromosome"/>
</dbReference>
<evidence type="ECO:0000256" key="2">
    <source>
        <dbReference type="HAMAP-Rule" id="MF_00460"/>
    </source>
</evidence>